<dbReference type="VEuPathDB" id="MicrosporidiaDB:EROM_071250"/>
<keyword evidence="3" id="KW-1185">Reference proteome</keyword>
<sequence length="135" mass="15308">MTPYKDRKERYVIRCFGCGNVICRRAARSLLLSSLRIKVYSTNVPTENVKCIGNSYMAYSCKCIVADIECRLCRLILGYHVLQLCELCAGEGKNGRTWIFDASSVISTIIKRCSKACLNMFSSYHEEGDSEVKIR</sequence>
<dbReference type="EMBL" id="CP003524">
    <property type="protein sequence ID" value="AFN83376.1"/>
    <property type="molecule type" value="Genomic_DNA"/>
</dbReference>
<dbReference type="KEGG" id="ero:EROM_071250"/>
<dbReference type="OrthoDB" id="2526683at2759"/>
<dbReference type="PANTHER" id="PTHR31841:SF1">
    <property type="entry name" value="PROTEIN FAM72A-RELATED"/>
    <property type="match status" value="1"/>
</dbReference>
<dbReference type="AlphaFoldDB" id="I6ZUK2"/>
<accession>I6ZUK2</accession>
<dbReference type="RefSeq" id="XP_009264873.1">
    <property type="nucleotide sequence ID" value="XM_009266598.1"/>
</dbReference>
<reference evidence="2 3" key="1">
    <citation type="journal article" date="2012" name="Proc. Natl. Acad. Sci. U.S.A.">
        <title>Gain and loss of multiple functionally related, horizontally transferred genes in the reduced genomes of two microsporidian parasites.</title>
        <authorList>
            <person name="Pombert J.-F."/>
            <person name="Selman M."/>
            <person name="Burki F."/>
            <person name="Bardell F.T."/>
            <person name="Farinelli L."/>
            <person name="Solter L.F."/>
            <person name="Whitman D.W."/>
            <person name="Weiss L.M."/>
            <person name="Corradi N."/>
            <person name="Keeling P.J."/>
        </authorList>
    </citation>
    <scope>NUCLEOTIDE SEQUENCE [LARGE SCALE GENOMIC DNA]</scope>
    <source>
        <strain evidence="2 3">SJ-2008</strain>
    </source>
</reference>
<organism evidence="2 3">
    <name type="scientific">Encephalitozoon romaleae (strain SJ-2008)</name>
    <name type="common">Microsporidian parasite</name>
    <dbReference type="NCBI Taxonomy" id="1178016"/>
    <lineage>
        <taxon>Eukaryota</taxon>
        <taxon>Fungi</taxon>
        <taxon>Fungi incertae sedis</taxon>
        <taxon>Microsporidia</taxon>
        <taxon>Unikaryonidae</taxon>
        <taxon>Encephalitozoon</taxon>
    </lineage>
</organism>
<evidence type="ECO:0000313" key="3">
    <source>
        <dbReference type="Proteomes" id="UP000010094"/>
    </source>
</evidence>
<dbReference type="PANTHER" id="PTHR31841">
    <property type="entry name" value="PROTEIN FAM72A-RELATED"/>
    <property type="match status" value="1"/>
</dbReference>
<evidence type="ECO:0000313" key="2">
    <source>
        <dbReference type="EMBL" id="AFN83376.1"/>
    </source>
</evidence>
<dbReference type="GO" id="GO:0005829">
    <property type="term" value="C:cytosol"/>
    <property type="evidence" value="ECO:0007669"/>
    <property type="project" value="UniProtKB-ARBA"/>
</dbReference>
<comment type="similarity">
    <text evidence="1">Belongs to the FAM72 family.</text>
</comment>
<dbReference type="HOGENOM" id="CLU_127817_0_0_1"/>
<protein>
    <recommendedName>
        <fullName evidence="4">Protein FAM72</fullName>
    </recommendedName>
</protein>
<proteinExistence type="inferred from homology"/>
<gene>
    <name evidence="2" type="ordered locus">EROM_071250</name>
</gene>
<dbReference type="Pfam" id="PF14976">
    <property type="entry name" value="YPEH2ZP"/>
    <property type="match status" value="1"/>
</dbReference>
<dbReference type="GeneID" id="20521685"/>
<dbReference type="Proteomes" id="UP000010094">
    <property type="component" value="Chromosome VII"/>
</dbReference>
<evidence type="ECO:0008006" key="4">
    <source>
        <dbReference type="Google" id="ProtNLM"/>
    </source>
</evidence>
<dbReference type="InterPro" id="IPR026768">
    <property type="entry name" value="YPEH2ZP"/>
</dbReference>
<name>I6ZUK2_ENCRO</name>
<evidence type="ECO:0000256" key="1">
    <source>
        <dbReference type="ARBA" id="ARBA00006888"/>
    </source>
</evidence>